<organism evidence="2 3">
    <name type="scientific">Acinetobacter lwoffii</name>
    <dbReference type="NCBI Taxonomy" id="28090"/>
    <lineage>
        <taxon>Bacteria</taxon>
        <taxon>Pseudomonadati</taxon>
        <taxon>Pseudomonadota</taxon>
        <taxon>Gammaproteobacteria</taxon>
        <taxon>Moraxellales</taxon>
        <taxon>Moraxellaceae</taxon>
        <taxon>Acinetobacter</taxon>
    </lineage>
</organism>
<gene>
    <name evidence="2" type="ORF">FOB19_04765</name>
    <name evidence="1" type="ORF">Q8G51_13390</name>
</gene>
<dbReference type="CDD" id="cd00580">
    <property type="entry name" value="CHMI"/>
    <property type="match status" value="1"/>
</dbReference>
<evidence type="ECO:0000313" key="1">
    <source>
        <dbReference type="EMBL" id="MDP1448757.1"/>
    </source>
</evidence>
<reference evidence="1" key="2">
    <citation type="submission" date="2023-07" db="EMBL/GenBank/DDBJ databases">
        <title>Dynamics of blaOXA-23 gene transmission in Acinetobacter spp. from contaminated veterinary surfaces.</title>
        <authorList>
            <person name="Moreira Da Silva J."/>
            <person name="Menezes J."/>
            <person name="Fernandes L."/>
            <person name="Marques C."/>
            <person name="Amaral A."/>
            <person name="Timofte D."/>
            <person name="Pomba C."/>
        </authorList>
    </citation>
    <scope>NUCLEOTIDE SEQUENCE</scope>
    <source>
        <strain evidence="1">CMVB11Z4A1</strain>
    </source>
</reference>
<dbReference type="InterPro" id="IPR014347">
    <property type="entry name" value="Tautomerase/MIF_sf"/>
</dbReference>
<dbReference type="Proteomes" id="UP001242129">
    <property type="component" value="Unassembled WGS sequence"/>
</dbReference>
<dbReference type="Pfam" id="PF02962">
    <property type="entry name" value="CHMI"/>
    <property type="match status" value="1"/>
</dbReference>
<dbReference type="STRING" id="28090.GCA_002119785_01852"/>
<dbReference type="EMBL" id="JAUUUS010000306">
    <property type="protein sequence ID" value="MDP1448757.1"/>
    <property type="molecule type" value="Genomic_DNA"/>
</dbReference>
<dbReference type="InterPro" id="IPR004220">
    <property type="entry name" value="5-COMe_2-OHmuconate_Isoase"/>
</dbReference>
<dbReference type="Gene3D" id="3.30.429.10">
    <property type="entry name" value="Macrophage Migration Inhibitory Factor"/>
    <property type="match status" value="1"/>
</dbReference>
<keyword evidence="2" id="KW-0413">Isomerase</keyword>
<dbReference type="GO" id="GO:0008704">
    <property type="term" value="F:5-carboxymethyl-2-hydroxymuconate delta-isomerase activity"/>
    <property type="evidence" value="ECO:0007669"/>
    <property type="project" value="InterPro"/>
</dbReference>
<sequence>MPHLHLEYSDNLQHIEIKPLLVAIHQALFNTGHVTDPNDLKSRAIMQRDYVIGLNAVTDQAYVHAKVSLLSGRSVEVRQAISELVLDVMQQYIAPQPELKIQLCVEIIEMPKQTYRKAVI</sequence>
<dbReference type="SUPFAM" id="SSF55331">
    <property type="entry name" value="Tautomerase/MIF"/>
    <property type="match status" value="1"/>
</dbReference>
<name>A0A2K8UP46_ACILW</name>
<reference evidence="2 3" key="1">
    <citation type="submission" date="2019-11" db="EMBL/GenBank/DDBJ databases">
        <title>FDA dAtabase for Regulatory Grade micrObial Sequences (FDA-ARGOS): Supporting development and validation of Infectious Disease Dx tests.</title>
        <authorList>
            <person name="Patel R."/>
            <person name="Rucinski S."/>
            <person name="Tallon L."/>
            <person name="Sadzewicz L."/>
            <person name="Vavikolanu K."/>
            <person name="Mehta A."/>
            <person name="Aluvathingal J."/>
            <person name="Nadendla S."/>
            <person name="Nandy P."/>
            <person name="Geyer C."/>
            <person name="Yan Y."/>
            <person name="Sichtig H."/>
        </authorList>
    </citation>
    <scope>NUCLEOTIDE SEQUENCE [LARGE SCALE GENOMIC DNA]</scope>
    <source>
        <strain evidence="2 3">FDAARGOS_557</strain>
    </source>
</reference>
<protein>
    <submittedName>
        <fullName evidence="2">5-carboxymethyl-2-hydroxymuconate Delta-isomerase</fullName>
    </submittedName>
</protein>
<evidence type="ECO:0000313" key="2">
    <source>
        <dbReference type="EMBL" id="QKU22989.1"/>
    </source>
</evidence>
<dbReference type="PANTHER" id="PTHR37950">
    <property type="entry name" value="4-HYDROXYPHENYLACETATE CATABOLISM PROTEIN"/>
    <property type="match status" value="1"/>
</dbReference>
<dbReference type="PANTHER" id="PTHR37950:SF1">
    <property type="entry name" value="4-HYDROXYPHENYLACETATE CATABOLISM PROTEIN"/>
    <property type="match status" value="1"/>
</dbReference>
<dbReference type="RefSeq" id="WP_034436289.1">
    <property type="nucleotide sequence ID" value="NZ_CAYTBE010000091.1"/>
</dbReference>
<dbReference type="Proteomes" id="UP000509126">
    <property type="component" value="Chromosome"/>
</dbReference>
<proteinExistence type="predicted"/>
<accession>A0A2K8UP46</accession>
<dbReference type="EMBL" id="CP054803">
    <property type="protein sequence ID" value="QKU22989.1"/>
    <property type="molecule type" value="Genomic_DNA"/>
</dbReference>
<dbReference type="AlphaFoldDB" id="A0A2K8UP46"/>
<evidence type="ECO:0000313" key="3">
    <source>
        <dbReference type="Proteomes" id="UP000509126"/>
    </source>
</evidence>